<evidence type="ECO:0000313" key="8">
    <source>
        <dbReference type="EMBL" id="SFE99700.1"/>
    </source>
</evidence>
<evidence type="ECO:0000256" key="2">
    <source>
        <dbReference type="ARBA" id="ARBA00022490"/>
    </source>
</evidence>
<dbReference type="InterPro" id="IPR013785">
    <property type="entry name" value="Aldolase_TIM"/>
</dbReference>
<dbReference type="OrthoDB" id="9778711at2"/>
<dbReference type="GO" id="GO:0016052">
    <property type="term" value="P:carbohydrate catabolic process"/>
    <property type="evidence" value="ECO:0007669"/>
    <property type="project" value="TreeGrafter"/>
</dbReference>
<dbReference type="AlphaFoldDB" id="A0A1I2F597"/>
<evidence type="ECO:0000256" key="1">
    <source>
        <dbReference type="ARBA" id="ARBA00010936"/>
    </source>
</evidence>
<dbReference type="SMART" id="SM01133">
    <property type="entry name" value="DeoC"/>
    <property type="match status" value="1"/>
</dbReference>
<evidence type="ECO:0000256" key="6">
    <source>
        <dbReference type="ARBA" id="ARBA00056337"/>
    </source>
</evidence>
<dbReference type="PANTHER" id="PTHR10889">
    <property type="entry name" value="DEOXYRIBOSE-PHOSPHATE ALDOLASE"/>
    <property type="match status" value="1"/>
</dbReference>
<dbReference type="HAMAP" id="MF_00114">
    <property type="entry name" value="DeoC_type1"/>
    <property type="match status" value="1"/>
</dbReference>
<keyword evidence="4 7" id="KW-0704">Schiff base</keyword>
<evidence type="ECO:0000313" key="9">
    <source>
        <dbReference type="Proteomes" id="UP000198598"/>
    </source>
</evidence>
<keyword evidence="3 7" id="KW-0456">Lyase</keyword>
<comment type="pathway">
    <text evidence="7">Carbohydrate degradation; 2-deoxy-D-ribose 1-phosphate degradation; D-glyceraldehyde 3-phosphate and acetaldehyde from 2-deoxy-alpha-D-ribose 1-phosphate: step 2/2.</text>
</comment>
<sequence>MIPTPIREIAKLIDHALLHPTLTDAELRAGCELALAYNVASVCIKPYAVSMASERLSESDVLVGTVIGFPHGSNSISLKVAETIQACRDGAVEIDMVVNIGKVLSEDWAYMKAEIQAVHETCRAHRATLKVIFETDFLPTDSLKIRLCEICTDVGVEFVKTSTGFGFVKGADGKYDYVGATEHDLQLMRKHVGPMVKIKASGGIRTLIELLRVKDMGVTRVGTSSTASIITEAYKRFGYTTSPLLKANQSESKGY</sequence>
<dbReference type="EC" id="4.1.2.4" evidence="7"/>
<organism evidence="8 9">
    <name type="scientific">Spirosoma endophyticum</name>
    <dbReference type="NCBI Taxonomy" id="662367"/>
    <lineage>
        <taxon>Bacteria</taxon>
        <taxon>Pseudomonadati</taxon>
        <taxon>Bacteroidota</taxon>
        <taxon>Cytophagia</taxon>
        <taxon>Cytophagales</taxon>
        <taxon>Cytophagaceae</taxon>
        <taxon>Spirosoma</taxon>
    </lineage>
</organism>
<dbReference type="NCBIfam" id="TIGR00126">
    <property type="entry name" value="deoC"/>
    <property type="match status" value="1"/>
</dbReference>
<dbReference type="GO" id="GO:0009264">
    <property type="term" value="P:deoxyribonucleotide catabolic process"/>
    <property type="evidence" value="ECO:0007669"/>
    <property type="project" value="UniProtKB-UniRule"/>
</dbReference>
<gene>
    <name evidence="7" type="primary">deoC</name>
    <name evidence="8" type="ORF">SAMN05216167_12442</name>
</gene>
<dbReference type="Gene3D" id="3.20.20.70">
    <property type="entry name" value="Aldolase class I"/>
    <property type="match status" value="1"/>
</dbReference>
<dbReference type="UniPathway" id="UPA00002">
    <property type="reaction ID" value="UER00468"/>
</dbReference>
<comment type="catalytic activity">
    <reaction evidence="5 7">
        <text>2-deoxy-D-ribose 5-phosphate = D-glyceraldehyde 3-phosphate + acetaldehyde</text>
        <dbReference type="Rhea" id="RHEA:12821"/>
        <dbReference type="ChEBI" id="CHEBI:15343"/>
        <dbReference type="ChEBI" id="CHEBI:59776"/>
        <dbReference type="ChEBI" id="CHEBI:62877"/>
        <dbReference type="EC" id="4.1.2.4"/>
    </reaction>
</comment>
<protein>
    <recommendedName>
        <fullName evidence="7">Deoxyribose-phosphate aldolase</fullName>
        <shortName evidence="7">DERA</shortName>
        <ecNumber evidence="7">4.1.2.4</ecNumber>
    </recommendedName>
    <alternativeName>
        <fullName evidence="7">2-deoxy-D-ribose 5-phosphate aldolase</fullName>
    </alternativeName>
    <alternativeName>
        <fullName evidence="7">Phosphodeoxyriboaldolase</fullName>
        <shortName evidence="7">Deoxyriboaldolase</shortName>
    </alternativeName>
</protein>
<dbReference type="GO" id="GO:0004139">
    <property type="term" value="F:deoxyribose-phosphate aldolase activity"/>
    <property type="evidence" value="ECO:0007669"/>
    <property type="project" value="UniProtKB-UniRule"/>
</dbReference>
<feature type="active site" description="Schiff-base intermediate with acetaldehyde" evidence="7">
    <location>
        <position position="160"/>
    </location>
</feature>
<dbReference type="STRING" id="662367.SAMN05216167_12442"/>
<evidence type="ECO:0000256" key="5">
    <source>
        <dbReference type="ARBA" id="ARBA00048791"/>
    </source>
</evidence>
<comment type="function">
    <text evidence="6 7">Catalyzes a reversible aldol reaction between acetaldehyde and D-glyceraldehyde 3-phosphate to generate 2-deoxy-D-ribose 5-phosphate.</text>
</comment>
<dbReference type="SUPFAM" id="SSF51569">
    <property type="entry name" value="Aldolase"/>
    <property type="match status" value="1"/>
</dbReference>
<dbReference type="PIRSF" id="PIRSF001357">
    <property type="entry name" value="DeoC"/>
    <property type="match status" value="1"/>
</dbReference>
<dbReference type="EMBL" id="FOLQ01000024">
    <property type="protein sequence ID" value="SFE99700.1"/>
    <property type="molecule type" value="Genomic_DNA"/>
</dbReference>
<dbReference type="InterPro" id="IPR011343">
    <property type="entry name" value="DeoC"/>
</dbReference>
<evidence type="ECO:0000256" key="7">
    <source>
        <dbReference type="HAMAP-Rule" id="MF_00114"/>
    </source>
</evidence>
<dbReference type="Proteomes" id="UP000198598">
    <property type="component" value="Unassembled WGS sequence"/>
</dbReference>
<dbReference type="RefSeq" id="WP_093833589.1">
    <property type="nucleotide sequence ID" value="NZ_FOLQ01000024.1"/>
</dbReference>
<dbReference type="Pfam" id="PF01791">
    <property type="entry name" value="DeoC"/>
    <property type="match status" value="1"/>
</dbReference>
<dbReference type="CDD" id="cd00959">
    <property type="entry name" value="DeoC"/>
    <property type="match status" value="1"/>
</dbReference>
<dbReference type="InterPro" id="IPR028581">
    <property type="entry name" value="DeoC_typeI"/>
</dbReference>
<reference evidence="8 9" key="1">
    <citation type="submission" date="2016-10" db="EMBL/GenBank/DDBJ databases">
        <authorList>
            <person name="de Groot N.N."/>
        </authorList>
    </citation>
    <scope>NUCLEOTIDE SEQUENCE [LARGE SCALE GENOMIC DNA]</scope>
    <source>
        <strain evidence="8 9">DSM 26130</strain>
    </source>
</reference>
<comment type="subcellular location">
    <subcellularLocation>
        <location evidence="7">Cytoplasm</location>
    </subcellularLocation>
</comment>
<dbReference type="GO" id="GO:0005737">
    <property type="term" value="C:cytoplasm"/>
    <property type="evidence" value="ECO:0007669"/>
    <property type="project" value="UniProtKB-SubCell"/>
</dbReference>
<accession>A0A1I2F597</accession>
<dbReference type="FunFam" id="3.20.20.70:FF:000044">
    <property type="entry name" value="Deoxyribose-phosphate aldolase"/>
    <property type="match status" value="1"/>
</dbReference>
<keyword evidence="2 7" id="KW-0963">Cytoplasm</keyword>
<dbReference type="GO" id="GO:0006018">
    <property type="term" value="P:2-deoxyribose 1-phosphate catabolic process"/>
    <property type="evidence" value="ECO:0007669"/>
    <property type="project" value="UniProtKB-UniRule"/>
</dbReference>
<evidence type="ECO:0000256" key="4">
    <source>
        <dbReference type="ARBA" id="ARBA00023270"/>
    </source>
</evidence>
<feature type="active site" description="Proton donor/acceptor" evidence="7">
    <location>
        <position position="95"/>
    </location>
</feature>
<evidence type="ECO:0000256" key="3">
    <source>
        <dbReference type="ARBA" id="ARBA00023239"/>
    </source>
</evidence>
<proteinExistence type="inferred from homology"/>
<dbReference type="InterPro" id="IPR002915">
    <property type="entry name" value="DeoC/FbaB/LacD_aldolase"/>
</dbReference>
<comment type="similarity">
    <text evidence="1 7">Belongs to the DeoC/FbaB aldolase family. DeoC type 1 subfamily.</text>
</comment>
<dbReference type="PANTHER" id="PTHR10889:SF1">
    <property type="entry name" value="DEOXYRIBOSE-PHOSPHATE ALDOLASE"/>
    <property type="match status" value="1"/>
</dbReference>
<keyword evidence="9" id="KW-1185">Reference proteome</keyword>
<feature type="active site" description="Proton donor/acceptor" evidence="7">
    <location>
        <position position="199"/>
    </location>
</feature>
<name>A0A1I2F597_9BACT</name>